<keyword evidence="9" id="KW-1185">Reference proteome</keyword>
<evidence type="ECO:0000313" key="8">
    <source>
        <dbReference type="EMBL" id="KAF3324600.1"/>
    </source>
</evidence>
<organism evidence="8 9">
    <name type="scientific">Carex littledalei</name>
    <dbReference type="NCBI Taxonomy" id="544730"/>
    <lineage>
        <taxon>Eukaryota</taxon>
        <taxon>Viridiplantae</taxon>
        <taxon>Streptophyta</taxon>
        <taxon>Embryophyta</taxon>
        <taxon>Tracheophyta</taxon>
        <taxon>Spermatophyta</taxon>
        <taxon>Magnoliopsida</taxon>
        <taxon>Liliopsida</taxon>
        <taxon>Poales</taxon>
        <taxon>Cyperaceae</taxon>
        <taxon>Cyperoideae</taxon>
        <taxon>Cariceae</taxon>
        <taxon>Carex</taxon>
        <taxon>Carex subgen. Euthyceras</taxon>
    </lineage>
</organism>
<dbReference type="GO" id="GO:0003677">
    <property type="term" value="F:DNA binding"/>
    <property type="evidence" value="ECO:0007669"/>
    <property type="project" value="UniProtKB-KW"/>
</dbReference>
<protein>
    <submittedName>
        <fullName evidence="8">Protein RKD1-like protein</fullName>
    </submittedName>
</protein>
<dbReference type="InterPro" id="IPR003035">
    <property type="entry name" value="RWP-RK_dom"/>
</dbReference>
<evidence type="ECO:0000256" key="5">
    <source>
        <dbReference type="ARBA" id="ARBA00023163"/>
    </source>
</evidence>
<comment type="caution">
    <text evidence="8">The sequence shown here is derived from an EMBL/GenBank/DDBJ whole genome shotgun (WGS) entry which is preliminary data.</text>
</comment>
<evidence type="ECO:0000256" key="6">
    <source>
        <dbReference type="ARBA" id="ARBA00023242"/>
    </source>
</evidence>
<reference evidence="8" key="1">
    <citation type="submission" date="2020-01" db="EMBL/GenBank/DDBJ databases">
        <title>Genome sequence of Kobresia littledalei, the first chromosome-level genome in the family Cyperaceae.</title>
        <authorList>
            <person name="Qu G."/>
        </authorList>
    </citation>
    <scope>NUCLEOTIDE SEQUENCE</scope>
    <source>
        <strain evidence="8">C.B.Clarke</strain>
        <tissue evidence="8">Leaf</tissue>
    </source>
</reference>
<evidence type="ECO:0000256" key="4">
    <source>
        <dbReference type="ARBA" id="ARBA00023125"/>
    </source>
</evidence>
<proteinExistence type="predicted"/>
<dbReference type="AlphaFoldDB" id="A0A833VFU7"/>
<evidence type="ECO:0000256" key="3">
    <source>
        <dbReference type="ARBA" id="ARBA00023054"/>
    </source>
</evidence>
<dbReference type="GO" id="GO:0003700">
    <property type="term" value="F:DNA-binding transcription factor activity"/>
    <property type="evidence" value="ECO:0007669"/>
    <property type="project" value="InterPro"/>
</dbReference>
<dbReference type="OrthoDB" id="6270329at2759"/>
<evidence type="ECO:0000256" key="2">
    <source>
        <dbReference type="ARBA" id="ARBA00023015"/>
    </source>
</evidence>
<dbReference type="InterPro" id="IPR044607">
    <property type="entry name" value="RKD-like"/>
</dbReference>
<evidence type="ECO:0000313" key="9">
    <source>
        <dbReference type="Proteomes" id="UP000623129"/>
    </source>
</evidence>
<keyword evidence="6" id="KW-0539">Nucleus</keyword>
<evidence type="ECO:0000256" key="1">
    <source>
        <dbReference type="ARBA" id="ARBA00004049"/>
    </source>
</evidence>
<keyword evidence="2" id="KW-0805">Transcription regulation</keyword>
<dbReference type="Proteomes" id="UP000623129">
    <property type="component" value="Unassembled WGS sequence"/>
</dbReference>
<gene>
    <name evidence="8" type="ORF">FCM35_KLT10757</name>
</gene>
<dbReference type="Pfam" id="PF02042">
    <property type="entry name" value="RWP-RK"/>
    <property type="match status" value="1"/>
</dbReference>
<sequence>MEFDLHFDRENVPLDWSFATDSLSDITEIASAEGVLVPLPDCIEHLDSKVTEFYPYAIPLASDHSFVSNNCLPWYNLADEISPTDTFCNGILPSSDYSVHNPNIQILEPLPLPPVLTVPDAIYTGKSAVNEAVLSQSIYLSETNLNFEEKVLNRAEERVIIDKRETGRARLADIGYNDIKRYFYMPITQAAKEMNVGLTILKKRCRELGIPRWPHRKMKSLRSLIRNVQELGKSSTVHEMAELEALERLIEENPEMQLTEKTKKLRQACFKANYKKRRGQLTYYQPRF</sequence>
<accession>A0A833VFU7</accession>
<keyword evidence="4" id="KW-0238">DNA-binding</keyword>
<keyword evidence="3" id="KW-0175">Coiled coil</keyword>
<name>A0A833VFU7_9POAL</name>
<comment type="function">
    <text evidence="1">Putative transcription factor.</text>
</comment>
<feature type="domain" description="RWP-RK" evidence="7">
    <location>
        <begin position="157"/>
        <end position="241"/>
    </location>
</feature>
<keyword evidence="5" id="KW-0804">Transcription</keyword>
<evidence type="ECO:0000259" key="7">
    <source>
        <dbReference type="PROSITE" id="PS51519"/>
    </source>
</evidence>
<dbReference type="PANTHER" id="PTHR46373">
    <property type="entry name" value="PROTEIN RKD4"/>
    <property type="match status" value="1"/>
</dbReference>
<dbReference type="EMBL" id="SWLB01000021">
    <property type="protein sequence ID" value="KAF3324600.1"/>
    <property type="molecule type" value="Genomic_DNA"/>
</dbReference>
<dbReference type="PANTHER" id="PTHR46373:SF2">
    <property type="entry name" value="RWP-RK DOMAIN-CONTAINING PROTEIN"/>
    <property type="match status" value="1"/>
</dbReference>
<dbReference type="PROSITE" id="PS51519">
    <property type="entry name" value="RWP_RK"/>
    <property type="match status" value="1"/>
</dbReference>